<accession>A0A232FBR9</accession>
<organism evidence="2 3">
    <name type="scientific">Trichomalopsis sarcophagae</name>
    <dbReference type="NCBI Taxonomy" id="543379"/>
    <lineage>
        <taxon>Eukaryota</taxon>
        <taxon>Metazoa</taxon>
        <taxon>Ecdysozoa</taxon>
        <taxon>Arthropoda</taxon>
        <taxon>Hexapoda</taxon>
        <taxon>Insecta</taxon>
        <taxon>Pterygota</taxon>
        <taxon>Neoptera</taxon>
        <taxon>Endopterygota</taxon>
        <taxon>Hymenoptera</taxon>
        <taxon>Apocrita</taxon>
        <taxon>Proctotrupomorpha</taxon>
        <taxon>Chalcidoidea</taxon>
        <taxon>Pteromalidae</taxon>
        <taxon>Pteromalinae</taxon>
        <taxon>Trichomalopsis</taxon>
    </lineage>
</organism>
<sequence length="64" mass="7124">MKSLALLASVIVLMFGFVVGASTENHEKREAGKCNRPGQREWDWCGNPCFCSDDLVFLCEDVPC</sequence>
<name>A0A232FBR9_9HYME</name>
<dbReference type="Proteomes" id="UP000215335">
    <property type="component" value="Unassembled WGS sequence"/>
</dbReference>
<reference evidence="2 3" key="1">
    <citation type="journal article" date="2017" name="Curr. Biol.">
        <title>The Evolution of Venom by Co-option of Single-Copy Genes.</title>
        <authorList>
            <person name="Martinson E.O."/>
            <person name="Mrinalini"/>
            <person name="Kelkar Y.D."/>
            <person name="Chang C.H."/>
            <person name="Werren J.H."/>
        </authorList>
    </citation>
    <scope>NUCLEOTIDE SEQUENCE [LARGE SCALE GENOMIC DNA]</scope>
    <source>
        <strain evidence="2 3">Alberta</strain>
        <tissue evidence="2">Whole body</tissue>
    </source>
</reference>
<evidence type="ECO:0000313" key="2">
    <source>
        <dbReference type="EMBL" id="OXU27903.1"/>
    </source>
</evidence>
<feature type="chain" id="PRO_5012375834" description="Pacifastin domain-containing protein" evidence="1">
    <location>
        <begin position="21"/>
        <end position="64"/>
    </location>
</feature>
<gene>
    <name evidence="2" type="ORF">TSAR_016310</name>
</gene>
<proteinExistence type="predicted"/>
<protein>
    <recommendedName>
        <fullName evidence="4">Pacifastin domain-containing protein</fullName>
    </recommendedName>
</protein>
<evidence type="ECO:0000313" key="3">
    <source>
        <dbReference type="Proteomes" id="UP000215335"/>
    </source>
</evidence>
<evidence type="ECO:0000256" key="1">
    <source>
        <dbReference type="SAM" id="SignalP"/>
    </source>
</evidence>
<comment type="caution">
    <text evidence="2">The sequence shown here is derived from an EMBL/GenBank/DDBJ whole genome shotgun (WGS) entry which is preliminary data.</text>
</comment>
<dbReference type="AlphaFoldDB" id="A0A232FBR9"/>
<dbReference type="EMBL" id="NNAY01000516">
    <property type="protein sequence ID" value="OXU27903.1"/>
    <property type="molecule type" value="Genomic_DNA"/>
</dbReference>
<keyword evidence="3" id="KW-1185">Reference proteome</keyword>
<keyword evidence="1" id="KW-0732">Signal</keyword>
<feature type="signal peptide" evidence="1">
    <location>
        <begin position="1"/>
        <end position="20"/>
    </location>
</feature>
<evidence type="ECO:0008006" key="4">
    <source>
        <dbReference type="Google" id="ProtNLM"/>
    </source>
</evidence>